<dbReference type="Gene3D" id="1.25.40.10">
    <property type="entry name" value="Tetratricopeptide repeat domain"/>
    <property type="match status" value="1"/>
</dbReference>
<dbReference type="eggNOG" id="ENOG502SAFG">
    <property type="taxonomic scope" value="Eukaryota"/>
</dbReference>
<reference evidence="4 5" key="1">
    <citation type="journal article" date="2011" name="Proc. Natl. Acad. Sci. U.S.A.">
        <title>Niche of harmful alga Aureococcus anophagefferens revealed through ecogenomics.</title>
        <authorList>
            <person name="Gobler C.J."/>
            <person name="Berry D.L."/>
            <person name="Dyhrman S.T."/>
            <person name="Wilhelm S.W."/>
            <person name="Salamov A."/>
            <person name="Lobanov A.V."/>
            <person name="Zhang Y."/>
            <person name="Collier J.L."/>
            <person name="Wurch L.L."/>
            <person name="Kustka A.B."/>
            <person name="Dill B.D."/>
            <person name="Shah M."/>
            <person name="VerBerkmoes N.C."/>
            <person name="Kuo A."/>
            <person name="Terry A."/>
            <person name="Pangilinan J."/>
            <person name="Lindquist E.A."/>
            <person name="Lucas S."/>
            <person name="Paulsen I.T."/>
            <person name="Hattenrath-Lehmann T.K."/>
            <person name="Talmage S.C."/>
            <person name="Walker E.A."/>
            <person name="Koch F."/>
            <person name="Burson A.M."/>
            <person name="Marcoval M.A."/>
            <person name="Tang Y.Z."/>
            <person name="Lecleir G.R."/>
            <person name="Coyne K.J."/>
            <person name="Berg G.M."/>
            <person name="Bertrand E.M."/>
            <person name="Saito M.A."/>
            <person name="Gladyshev V.N."/>
            <person name="Grigoriev I.V."/>
        </authorList>
    </citation>
    <scope>NUCLEOTIDE SEQUENCE [LARGE SCALE GENOMIC DNA]</scope>
    <source>
        <strain evidence="5">CCMP 1984</strain>
    </source>
</reference>
<proteinExistence type="inferred from homology"/>
<dbReference type="GO" id="GO:0034551">
    <property type="term" value="P:mitochondrial respiratory chain complex III assembly"/>
    <property type="evidence" value="ECO:0007669"/>
    <property type="project" value="TreeGrafter"/>
</dbReference>
<feature type="region of interest" description="Disordered" evidence="2">
    <location>
        <begin position="61"/>
        <end position="105"/>
    </location>
</feature>
<dbReference type="RefSeq" id="XP_009043383.1">
    <property type="nucleotide sequence ID" value="XM_009045135.1"/>
</dbReference>
<keyword evidence="5" id="KW-1185">Reference proteome</keyword>
<protein>
    <recommendedName>
        <fullName evidence="3">Ubiquinol-cytochrome c chaperone domain-containing protein</fullName>
    </recommendedName>
</protein>
<dbReference type="InParanoid" id="F0YSJ1"/>
<dbReference type="KEGG" id="aaf:AURANDRAFT_69367"/>
<dbReference type="InterPro" id="IPR021150">
    <property type="entry name" value="Ubiq_cyt_c_chap"/>
</dbReference>
<name>F0YSJ1_AURAN</name>
<dbReference type="GO" id="GO:0005739">
    <property type="term" value="C:mitochondrion"/>
    <property type="evidence" value="ECO:0007669"/>
    <property type="project" value="TreeGrafter"/>
</dbReference>
<sequence>MAANQGCERSAFNLGHLFEKGLVITENDVVRYALAKQWYERAEALGYARAEQRIAHIATLDAASPEPTVEEKKKEADSDVDEMMDSDNDGDDENEPGAGRGSEGASILGSLNIRSAIQPQPSPASSIEEKFAPLLRVLGYYGKDSTRARQAEKLFRACAVQATHPIWAKRGAVKTKQFRPQHAVLFAHVWMLHRALEETESLGRKEARLLQEAVFDELWEDTTARIRVTGVNEISVNKHLGDVQKYSFAAALEYDNAVAIEDEAESSDALAAAVWRHVYLASDDLSVEHCVDVATYVKRQLDV</sequence>
<evidence type="ECO:0000256" key="1">
    <source>
        <dbReference type="ARBA" id="ARBA00006407"/>
    </source>
</evidence>
<dbReference type="InterPro" id="IPR011990">
    <property type="entry name" value="TPR-like_helical_dom_sf"/>
</dbReference>
<dbReference type="Pfam" id="PF03981">
    <property type="entry name" value="Ubiq_cyt_C_chap"/>
    <property type="match status" value="1"/>
</dbReference>
<dbReference type="EMBL" id="GL834010">
    <property type="protein sequence ID" value="EGB01918.1"/>
    <property type="molecule type" value="Genomic_DNA"/>
</dbReference>
<dbReference type="InterPro" id="IPR007129">
    <property type="entry name" value="Ubiqinol_cyt_c_chaperone_CPB3"/>
</dbReference>
<dbReference type="SUPFAM" id="SSF81901">
    <property type="entry name" value="HCP-like"/>
    <property type="match status" value="1"/>
</dbReference>
<accession>F0YSJ1</accession>
<dbReference type="Proteomes" id="UP000002729">
    <property type="component" value="Unassembled WGS sequence"/>
</dbReference>
<gene>
    <name evidence="4" type="ORF">AURANDRAFT_69367</name>
</gene>
<feature type="compositionally biased region" description="Acidic residues" evidence="2">
    <location>
        <begin position="78"/>
        <end position="95"/>
    </location>
</feature>
<feature type="non-terminal residue" evidence="4">
    <location>
        <position position="303"/>
    </location>
</feature>
<evidence type="ECO:0000313" key="4">
    <source>
        <dbReference type="EMBL" id="EGB01918.1"/>
    </source>
</evidence>
<comment type="similarity">
    <text evidence="1">Belongs to the CBP3 family.</text>
</comment>
<organism evidence="5">
    <name type="scientific">Aureococcus anophagefferens</name>
    <name type="common">Harmful bloom alga</name>
    <dbReference type="NCBI Taxonomy" id="44056"/>
    <lineage>
        <taxon>Eukaryota</taxon>
        <taxon>Sar</taxon>
        <taxon>Stramenopiles</taxon>
        <taxon>Ochrophyta</taxon>
        <taxon>Pelagophyceae</taxon>
        <taxon>Pelagomonadales</taxon>
        <taxon>Pelagomonadaceae</taxon>
        <taxon>Aureococcus</taxon>
    </lineage>
</organism>
<dbReference type="PANTHER" id="PTHR12184:SF1">
    <property type="entry name" value="UBIQUINOL-CYTOCHROME-C REDUCTASE COMPLEX ASSEMBLY FACTOR 1"/>
    <property type="match status" value="1"/>
</dbReference>
<dbReference type="AlphaFoldDB" id="F0YSJ1"/>
<feature type="domain" description="Ubiquinol-cytochrome c chaperone" evidence="3">
    <location>
        <begin position="183"/>
        <end position="302"/>
    </location>
</feature>
<dbReference type="GeneID" id="20227453"/>
<evidence type="ECO:0000256" key="2">
    <source>
        <dbReference type="SAM" id="MobiDB-lite"/>
    </source>
</evidence>
<dbReference type="OrthoDB" id="10253878at2759"/>
<evidence type="ECO:0000259" key="3">
    <source>
        <dbReference type="Pfam" id="PF03981"/>
    </source>
</evidence>
<dbReference type="PANTHER" id="PTHR12184">
    <property type="entry name" value="UBIQUINOL-CYTOCHROME C REDUCTASE COMPLEX ASSEMBLY FACTOR 1 FAMILY MEMBER"/>
    <property type="match status" value="1"/>
</dbReference>
<evidence type="ECO:0000313" key="5">
    <source>
        <dbReference type="Proteomes" id="UP000002729"/>
    </source>
</evidence>